<gene>
    <name evidence="7" type="ORF">JG687_00003140</name>
    <name evidence="8" type="ORF">PC110_g2720</name>
    <name evidence="2" type="ORF">PC113_g2193</name>
    <name evidence="3" type="ORF">PC115_g1562</name>
    <name evidence="4" type="ORF">PC117_g2386</name>
    <name evidence="5" type="ORF">PC118_g1546</name>
    <name evidence="6" type="ORF">PC129_g721</name>
</gene>
<evidence type="ECO:0000313" key="3">
    <source>
        <dbReference type="EMBL" id="KAG2942191.1"/>
    </source>
</evidence>
<evidence type="ECO:0000256" key="1">
    <source>
        <dbReference type="SAM" id="MobiDB-lite"/>
    </source>
</evidence>
<dbReference type="OrthoDB" id="60284at2759"/>
<dbReference type="EMBL" id="RCMI01000020">
    <property type="protein sequence ID" value="KAG2942191.1"/>
    <property type="molecule type" value="Genomic_DNA"/>
</dbReference>
<reference evidence="2" key="2">
    <citation type="submission" date="2018-10" db="EMBL/GenBank/DDBJ databases">
        <title>Effector identification in a new, highly contiguous assembly of the strawberry crown rot pathogen Phytophthora cactorum.</title>
        <authorList>
            <person name="Armitage A.D."/>
            <person name="Nellist C.F."/>
            <person name="Bates H."/>
            <person name="Vickerstaff R.J."/>
            <person name="Harrison R.J."/>
        </authorList>
    </citation>
    <scope>NUCLEOTIDE SEQUENCE</scope>
    <source>
        <strain evidence="2">15-7</strain>
        <strain evidence="3">4032</strain>
        <strain evidence="4">4040</strain>
        <strain evidence="5">P415</strain>
        <strain evidence="6">P421</strain>
    </source>
</reference>
<organism evidence="8 9">
    <name type="scientific">Phytophthora cactorum</name>
    <dbReference type="NCBI Taxonomy" id="29920"/>
    <lineage>
        <taxon>Eukaryota</taxon>
        <taxon>Sar</taxon>
        <taxon>Stramenopiles</taxon>
        <taxon>Oomycota</taxon>
        <taxon>Peronosporomycetes</taxon>
        <taxon>Peronosporales</taxon>
        <taxon>Peronosporaceae</taxon>
        <taxon>Phytophthora</taxon>
    </lineage>
</organism>
<dbReference type="AlphaFoldDB" id="A0A329SVH2"/>
<evidence type="ECO:0000313" key="5">
    <source>
        <dbReference type="EMBL" id="KAG2997999.1"/>
    </source>
</evidence>
<comment type="caution">
    <text evidence="8">The sequence shown here is derived from an EMBL/GenBank/DDBJ whole genome shotgun (WGS) entry which is preliminary data.</text>
</comment>
<dbReference type="EMBL" id="MJFZ01000036">
    <property type="protein sequence ID" value="RAW41103.1"/>
    <property type="molecule type" value="Genomic_DNA"/>
</dbReference>
<dbReference type="Proteomes" id="UP000697107">
    <property type="component" value="Unassembled WGS sequence"/>
</dbReference>
<evidence type="ECO:0000313" key="7">
    <source>
        <dbReference type="EMBL" id="KAG6969568.1"/>
    </source>
</evidence>
<dbReference type="Proteomes" id="UP000251314">
    <property type="component" value="Unassembled WGS sequence"/>
</dbReference>
<evidence type="ECO:0000313" key="6">
    <source>
        <dbReference type="EMBL" id="KAG3228791.1"/>
    </source>
</evidence>
<protein>
    <submittedName>
        <fullName evidence="8">Uncharacterized protein</fullName>
    </submittedName>
</protein>
<feature type="region of interest" description="Disordered" evidence="1">
    <location>
        <begin position="1"/>
        <end position="34"/>
    </location>
</feature>
<feature type="compositionally biased region" description="Polar residues" evidence="1">
    <location>
        <begin position="378"/>
        <end position="387"/>
    </location>
</feature>
<proteinExistence type="predicted"/>
<name>A0A329SVH2_9STRA</name>
<dbReference type="Proteomes" id="UP000760860">
    <property type="component" value="Unassembled WGS sequence"/>
</dbReference>
<dbReference type="VEuPathDB" id="FungiDB:PC110_g2720"/>
<evidence type="ECO:0000313" key="2">
    <source>
        <dbReference type="EMBL" id="KAG2867189.1"/>
    </source>
</evidence>
<dbReference type="EMBL" id="RCMV01000010">
    <property type="protein sequence ID" value="KAG3228791.1"/>
    <property type="molecule type" value="Genomic_DNA"/>
</dbReference>
<reference evidence="8 9" key="1">
    <citation type="submission" date="2018-01" db="EMBL/GenBank/DDBJ databases">
        <title>Draft genome of the strawberry crown rot pathogen Phytophthora cactorum.</title>
        <authorList>
            <person name="Armitage A.D."/>
            <person name="Lysoe E."/>
            <person name="Nellist C.F."/>
            <person name="Harrison R.J."/>
            <person name="Brurberg M.B."/>
        </authorList>
    </citation>
    <scope>NUCLEOTIDE SEQUENCE [LARGE SCALE GENOMIC DNA]</scope>
    <source>
        <strain evidence="8 9">10300</strain>
    </source>
</reference>
<reference evidence="7" key="3">
    <citation type="submission" date="2021-01" db="EMBL/GenBank/DDBJ databases">
        <title>Phytophthora aleatoria, a newly-described species from Pinus radiata is distinct from Phytophthora cactorum isolates based on comparative genomics.</title>
        <authorList>
            <person name="Mcdougal R."/>
            <person name="Panda P."/>
            <person name="Williams N."/>
            <person name="Studholme D.J."/>
        </authorList>
    </citation>
    <scope>NUCLEOTIDE SEQUENCE</scope>
    <source>
        <strain evidence="7">NZFS 3830</strain>
    </source>
</reference>
<feature type="region of interest" description="Disordered" evidence="1">
    <location>
        <begin position="378"/>
        <end position="401"/>
    </location>
</feature>
<evidence type="ECO:0000313" key="4">
    <source>
        <dbReference type="EMBL" id="KAG2952976.1"/>
    </source>
</evidence>
<dbReference type="Proteomes" id="UP000688947">
    <property type="component" value="Unassembled WGS sequence"/>
</dbReference>
<dbReference type="Proteomes" id="UP000774804">
    <property type="component" value="Unassembled WGS sequence"/>
</dbReference>
<dbReference type="EMBL" id="RCML01000020">
    <property type="protein sequence ID" value="KAG2997999.1"/>
    <property type="molecule type" value="Genomic_DNA"/>
</dbReference>
<dbReference type="Proteomes" id="UP000735874">
    <property type="component" value="Unassembled WGS sequence"/>
</dbReference>
<evidence type="ECO:0000313" key="9">
    <source>
        <dbReference type="Proteomes" id="UP000251314"/>
    </source>
</evidence>
<dbReference type="EMBL" id="JAENGZ010000093">
    <property type="protein sequence ID" value="KAG6969568.1"/>
    <property type="molecule type" value="Genomic_DNA"/>
</dbReference>
<dbReference type="Proteomes" id="UP000736787">
    <property type="component" value="Unassembled WGS sequence"/>
</dbReference>
<keyword evidence="9" id="KW-1185">Reference proteome</keyword>
<sequence>MANVGSETHHPSPSPAPAQRENNGERRHLTGSHSYNRIAYAKTWAEDVQNYHAAKSVLPWQLEQQQPVKYVTRYEKSREEREYDAVLGRFRDEDKELGFQQREGMELKRNLEKGRAKQLRTIQRFHMISNQPMYPGAKDPTDKQPVAQPYRKNSAAVYNIVTNIPYNGTSASPLTTSPPHKPHREFNILTNKYHDCHDARFDQEAAEAKRIAAQKYFKTRTFDPVRITYVDEDREKEFLIRRQEEQQIHGKDRVLVLPPREQFSEGRVYNILNQQVINPAKLATMNNKDQRALNKIKKTAFETKMREVGENQQARDTDLQLNRFAHERHTESHAHGYDVLSNQSYAGRDAKLLVHPRTHSALTPWQAIESGLLVNNRVAPNSPSTSPGAKAPSTALAGHDTHTGVAKPNVLIVEQSPSTAQGLRQPPSLSMQARVRTGGFGGE</sequence>
<accession>A0A329SVH2</accession>
<feature type="region of interest" description="Disordered" evidence="1">
    <location>
        <begin position="416"/>
        <end position="443"/>
    </location>
</feature>
<feature type="compositionally biased region" description="Polar residues" evidence="1">
    <location>
        <begin position="416"/>
        <end position="431"/>
    </location>
</feature>
<evidence type="ECO:0000313" key="8">
    <source>
        <dbReference type="EMBL" id="RAW41103.1"/>
    </source>
</evidence>
<dbReference type="EMBL" id="RCMK01000031">
    <property type="protein sequence ID" value="KAG2952976.1"/>
    <property type="molecule type" value="Genomic_DNA"/>
</dbReference>
<dbReference type="EMBL" id="RCMG01000029">
    <property type="protein sequence ID" value="KAG2867189.1"/>
    <property type="molecule type" value="Genomic_DNA"/>
</dbReference>